<dbReference type="InterPro" id="IPR011777">
    <property type="entry name" value="Geranylgeranyl_Rdtase_fam"/>
</dbReference>
<reference evidence="2 3" key="1">
    <citation type="submission" date="2017-04" db="EMBL/GenBank/DDBJ databases">
        <title>Compelte genome sequence of WV33.</title>
        <authorList>
            <person name="Lee P.C."/>
        </authorList>
    </citation>
    <scope>NUCLEOTIDE SEQUENCE [LARGE SCALE GENOMIC DNA]</scope>
    <source>
        <strain evidence="2 3">WV33</strain>
    </source>
</reference>
<dbReference type="InterPro" id="IPR050407">
    <property type="entry name" value="Geranylgeranyl_reductase"/>
</dbReference>
<dbReference type="OrthoDB" id="9806565at2"/>
<dbReference type="KEGG" id="ffa:FFWV33_04225"/>
<dbReference type="Proteomes" id="UP000244527">
    <property type="component" value="Chromosome"/>
</dbReference>
<dbReference type="PANTHER" id="PTHR42685:SF22">
    <property type="entry name" value="CONDITIONED MEDIUM FACTOR RECEPTOR 1"/>
    <property type="match status" value="1"/>
</dbReference>
<evidence type="ECO:0000313" key="2">
    <source>
        <dbReference type="EMBL" id="AWG20803.1"/>
    </source>
</evidence>
<dbReference type="PRINTS" id="PR00420">
    <property type="entry name" value="RNGMNOXGNASE"/>
</dbReference>
<dbReference type="RefSeq" id="WP_108739761.1">
    <property type="nucleotide sequence ID" value="NZ_CP020918.1"/>
</dbReference>
<dbReference type="EMBL" id="CP020918">
    <property type="protein sequence ID" value="AWG20803.1"/>
    <property type="molecule type" value="Genomic_DNA"/>
</dbReference>
<dbReference type="AlphaFoldDB" id="A0A2S1LAL7"/>
<proteinExistence type="predicted"/>
<evidence type="ECO:0000259" key="1">
    <source>
        <dbReference type="Pfam" id="PF01494"/>
    </source>
</evidence>
<name>A0A2S1LAL7_9FLAO</name>
<dbReference type="NCBIfam" id="TIGR02032">
    <property type="entry name" value="GG-red-SF"/>
    <property type="match status" value="1"/>
</dbReference>
<organism evidence="2 3">
    <name type="scientific">Flavobacterium faecale</name>
    <dbReference type="NCBI Taxonomy" id="1355330"/>
    <lineage>
        <taxon>Bacteria</taxon>
        <taxon>Pseudomonadati</taxon>
        <taxon>Bacteroidota</taxon>
        <taxon>Flavobacteriia</taxon>
        <taxon>Flavobacteriales</taxon>
        <taxon>Flavobacteriaceae</taxon>
        <taxon>Flavobacterium</taxon>
    </lineage>
</organism>
<dbReference type="GO" id="GO:0016628">
    <property type="term" value="F:oxidoreductase activity, acting on the CH-CH group of donors, NAD or NADP as acceptor"/>
    <property type="evidence" value="ECO:0007669"/>
    <property type="project" value="InterPro"/>
</dbReference>
<protein>
    <submittedName>
        <fullName evidence="2">Geranylgeranyl reductase</fullName>
    </submittedName>
</protein>
<dbReference type="Gene3D" id="3.50.50.60">
    <property type="entry name" value="FAD/NAD(P)-binding domain"/>
    <property type="match status" value="1"/>
</dbReference>
<dbReference type="PANTHER" id="PTHR42685">
    <property type="entry name" value="GERANYLGERANYL DIPHOSPHATE REDUCTASE"/>
    <property type="match status" value="1"/>
</dbReference>
<dbReference type="SUPFAM" id="SSF51905">
    <property type="entry name" value="FAD/NAD(P)-binding domain"/>
    <property type="match status" value="1"/>
</dbReference>
<gene>
    <name evidence="2" type="ORF">FFWV33_04225</name>
</gene>
<evidence type="ECO:0000313" key="3">
    <source>
        <dbReference type="Proteomes" id="UP000244527"/>
    </source>
</evidence>
<feature type="domain" description="FAD-binding" evidence="1">
    <location>
        <begin position="4"/>
        <end position="298"/>
    </location>
</feature>
<dbReference type="InterPro" id="IPR002938">
    <property type="entry name" value="FAD-bd"/>
</dbReference>
<keyword evidence="3" id="KW-1185">Reference proteome</keyword>
<sequence length="380" mass="41821">MKSFDVAIIGSGPAGASAAFELSKSGISTVIIEKEILPRYKTCGGGFVFRGLKNMPFDISSVIEKQFYSIDTYFSNKQSHLTTARDQPIITMIMRDSFDNLIVEKAKENGVTLLQDHKVESITFGENQILHTNQGPIQAKFIIAADGALSPIAKMTGWVETRLIIPALEYEVEVPAADFERLSQNVRFDIDAIPYGYGWCFPKKNHLSIGVAVMIKSNKKINLKEYYATYLKTLGITEIISESAHGFVIPVAPRTDNFVRKNVFLVGDSAGLADPLVAEGISNAILSGVQAAQAIAEAALDPEKAAALYHAKLEATILPEIRTGAKLSHYFYNQKTFRDLVLKKYGQKVAEAMTDLFMGERTYPSDYKASIAKKIKGAIF</sequence>
<accession>A0A2S1LAL7</accession>
<dbReference type="GO" id="GO:0071949">
    <property type="term" value="F:FAD binding"/>
    <property type="evidence" value="ECO:0007669"/>
    <property type="project" value="InterPro"/>
</dbReference>
<dbReference type="Pfam" id="PF01494">
    <property type="entry name" value="FAD_binding_3"/>
    <property type="match status" value="1"/>
</dbReference>
<dbReference type="InterPro" id="IPR036188">
    <property type="entry name" value="FAD/NAD-bd_sf"/>
</dbReference>